<dbReference type="Pfam" id="PF00078">
    <property type="entry name" value="RVT_1"/>
    <property type="match status" value="1"/>
</dbReference>
<dbReference type="EMBL" id="NAJO01000006">
    <property type="protein sequence ID" value="OQO11727.1"/>
    <property type="molecule type" value="Genomic_DNA"/>
</dbReference>
<feature type="compositionally biased region" description="Basic and acidic residues" evidence="10">
    <location>
        <begin position="2504"/>
        <end position="2522"/>
    </location>
</feature>
<dbReference type="STRING" id="1507870.A0A1V8TK25"/>
<keyword evidence="3" id="KW-0548">Nucleotidyltransferase</keyword>
<dbReference type="InterPro" id="IPR043128">
    <property type="entry name" value="Rev_trsase/Diguanyl_cyclase"/>
</dbReference>
<evidence type="ECO:0000256" key="3">
    <source>
        <dbReference type="ARBA" id="ARBA00022695"/>
    </source>
</evidence>
<organism evidence="14 15">
    <name type="scientific">Cryoendolithus antarcticus</name>
    <dbReference type="NCBI Taxonomy" id="1507870"/>
    <lineage>
        <taxon>Eukaryota</taxon>
        <taxon>Fungi</taxon>
        <taxon>Dikarya</taxon>
        <taxon>Ascomycota</taxon>
        <taxon>Pezizomycotina</taxon>
        <taxon>Dothideomycetes</taxon>
        <taxon>Dothideomycetidae</taxon>
        <taxon>Cladosporiales</taxon>
        <taxon>Cladosporiaceae</taxon>
        <taxon>Cryoendolithus</taxon>
    </lineage>
</organism>
<gene>
    <name evidence="14" type="ORF">B0A48_03454</name>
</gene>
<feature type="compositionally biased region" description="Basic and acidic residues" evidence="10">
    <location>
        <begin position="2040"/>
        <end position="2052"/>
    </location>
</feature>
<dbReference type="InterPro" id="IPR021109">
    <property type="entry name" value="Peptidase_aspartic_dom_sf"/>
</dbReference>
<feature type="region of interest" description="Disordered" evidence="10">
    <location>
        <begin position="2025"/>
        <end position="2071"/>
    </location>
</feature>
<protein>
    <recommendedName>
        <fullName evidence="1">RNA-directed DNA polymerase</fullName>
        <ecNumber evidence="1">2.7.7.49</ecNumber>
    </recommendedName>
</protein>
<evidence type="ECO:0000256" key="2">
    <source>
        <dbReference type="ARBA" id="ARBA00022679"/>
    </source>
</evidence>
<dbReference type="InterPro" id="IPR000477">
    <property type="entry name" value="RT_dom"/>
</dbReference>
<dbReference type="OrthoDB" id="5599418at2759"/>
<evidence type="ECO:0000313" key="15">
    <source>
        <dbReference type="Proteomes" id="UP000192596"/>
    </source>
</evidence>
<feature type="domain" description="Integrase catalytic" evidence="13">
    <location>
        <begin position="2288"/>
        <end position="2465"/>
    </location>
</feature>
<keyword evidence="11" id="KW-1133">Transmembrane helix</keyword>
<dbReference type="PANTHER" id="PTHR37984">
    <property type="entry name" value="PROTEIN CBG26694"/>
    <property type="match status" value="1"/>
</dbReference>
<dbReference type="GO" id="GO:0008270">
    <property type="term" value="F:zinc ion binding"/>
    <property type="evidence" value="ECO:0007669"/>
    <property type="project" value="UniProtKB-KW"/>
</dbReference>
<feature type="compositionally biased region" description="Acidic residues" evidence="10">
    <location>
        <begin position="488"/>
        <end position="508"/>
    </location>
</feature>
<dbReference type="Proteomes" id="UP000192596">
    <property type="component" value="Unassembled WGS sequence"/>
</dbReference>
<feature type="region of interest" description="Disordered" evidence="10">
    <location>
        <begin position="1911"/>
        <end position="1931"/>
    </location>
</feature>
<feature type="region of interest" description="Disordered" evidence="10">
    <location>
        <begin position="1549"/>
        <end position="1570"/>
    </location>
</feature>
<keyword evidence="9" id="KW-0862">Zinc</keyword>
<feature type="region of interest" description="Disordered" evidence="10">
    <location>
        <begin position="1612"/>
        <end position="1756"/>
    </location>
</feature>
<dbReference type="InterPro" id="IPR001878">
    <property type="entry name" value="Znf_CCHC"/>
</dbReference>
<dbReference type="GO" id="GO:0005634">
    <property type="term" value="C:nucleus"/>
    <property type="evidence" value="ECO:0007669"/>
    <property type="project" value="UniProtKB-ARBA"/>
</dbReference>
<keyword evidence="7" id="KW-0694">RNA-binding</keyword>
<dbReference type="GO" id="GO:0004519">
    <property type="term" value="F:endonuclease activity"/>
    <property type="evidence" value="ECO:0007669"/>
    <property type="project" value="UniProtKB-KW"/>
</dbReference>
<dbReference type="PANTHER" id="PTHR37984:SF9">
    <property type="entry name" value="INTEGRASE CATALYTIC DOMAIN-CONTAINING PROTEIN"/>
    <property type="match status" value="1"/>
</dbReference>
<keyword evidence="11" id="KW-0812">Transmembrane</keyword>
<dbReference type="EC" id="2.7.7.49" evidence="1"/>
<dbReference type="GO" id="GO:0003723">
    <property type="term" value="F:RNA binding"/>
    <property type="evidence" value="ECO:0007669"/>
    <property type="project" value="UniProtKB-KW"/>
</dbReference>
<feature type="compositionally biased region" description="Acidic residues" evidence="10">
    <location>
        <begin position="891"/>
        <end position="902"/>
    </location>
</feature>
<dbReference type="Gene3D" id="1.20.1250.20">
    <property type="entry name" value="MFS general substrate transporter like domains"/>
    <property type="match status" value="1"/>
</dbReference>
<dbReference type="PROSITE" id="PS50994">
    <property type="entry name" value="INTEGRASE"/>
    <property type="match status" value="1"/>
</dbReference>
<dbReference type="Gene3D" id="1.10.340.70">
    <property type="match status" value="1"/>
</dbReference>
<feature type="compositionally biased region" description="Acidic residues" evidence="10">
    <location>
        <begin position="859"/>
        <end position="884"/>
    </location>
</feature>
<dbReference type="Pfam" id="PF17921">
    <property type="entry name" value="Integrase_H2C2"/>
    <property type="match status" value="1"/>
</dbReference>
<evidence type="ECO:0000256" key="9">
    <source>
        <dbReference type="PROSITE-ProRule" id="PRU00047"/>
    </source>
</evidence>
<dbReference type="Pfam" id="PF17917">
    <property type="entry name" value="RT_RNaseH"/>
    <property type="match status" value="1"/>
</dbReference>
<evidence type="ECO:0000256" key="6">
    <source>
        <dbReference type="ARBA" id="ARBA00022801"/>
    </source>
</evidence>
<dbReference type="InterPro" id="IPR012337">
    <property type="entry name" value="RNaseH-like_sf"/>
</dbReference>
<dbReference type="Pfam" id="PF00665">
    <property type="entry name" value="rve"/>
    <property type="match status" value="1"/>
</dbReference>
<evidence type="ECO:0000256" key="10">
    <source>
        <dbReference type="SAM" id="MobiDB-lite"/>
    </source>
</evidence>
<evidence type="ECO:0000256" key="7">
    <source>
        <dbReference type="ARBA" id="ARBA00022884"/>
    </source>
</evidence>
<dbReference type="InterPro" id="IPR041373">
    <property type="entry name" value="RT_RNaseH"/>
</dbReference>
<evidence type="ECO:0000256" key="11">
    <source>
        <dbReference type="SAM" id="Phobius"/>
    </source>
</evidence>
<feature type="compositionally biased region" description="Basic and acidic residues" evidence="10">
    <location>
        <begin position="1666"/>
        <end position="1679"/>
    </location>
</feature>
<keyword evidence="8" id="KW-0695">RNA-directed DNA polymerase</keyword>
<dbReference type="GO" id="GO:0015074">
    <property type="term" value="P:DNA integration"/>
    <property type="evidence" value="ECO:0007669"/>
    <property type="project" value="InterPro"/>
</dbReference>
<dbReference type="InParanoid" id="A0A1V8TK25"/>
<sequence length="2658" mass="299217">MSARTQAPESPANDDTEGIFTIKEQQLINSSSSYLNDRLERIAPREQAASNLPRSRSTFNLPIMEPAPQVTASQMEVFIGAPHQDAKRWWARLVANLQRDGVTEPRAKLDQFNSFLGDKPAEWAEDDHLVKRLLDEENDEVREADVKTVKDAFIADWGKKPRAAPNAIPEIQTLKQKSDETLRQYYNRAMNLLRSAGGDDNTATASQASKSILSLATTAYKRGIFDEELRLRVMRMAEPDDGNVRTLQNTYEKAESMERLIRDEHAMIGESRKEKELEVLKAYVMDRSMNRQPSAAIMEQVALITGVPFARQEVAGPSQHHQSFQMTGATEPMTFGPQKPTVTFADRARVYPAAPAPAPQQGGDATSMDPRSVAASIVRAHYPAFDPVQSANGYVNGTVIYRYRPDTPLCVKCGNLGHMSRDCNQRELPDEDQTFLWELIKHQKIKNIAVRDARVAATGSTAASANSILVDVGGRTAGHAKSRITTVETDDDDDDDEGDSDASDDELTGWEVAVRSGTATNDPRSQTMDIDSDEAREEARRKRQREEPVEFIVRCVEHQGKGDTDCDQGKCNHVCCQAPARRKLTPKKAGVGKQKKPLKPITAMLTEGPVNVRELLKTATIVLPISHLAQISPYFRDETKRMLSMPRQPRKKKAAAATTLTTETHAVEALALKKARYAKGKHISLELLNNIQQWRKRDRKTRAFTLPASVWTGDEKDAHSPPRNTVIADQGSDINLVYPSLQKKLGLKLRPVKQLNIPFIRMTVADGKTCELTHWASFQVRVQGIKRSVWALACPTDSRDIALLLGIPYLDSVDAQIRVRSTMIEIGDKARGEKIVKVQAKDCKPVAPKVEPVESSGDSTDEDDSEDEYEYEEYECEYEDEEEEGTNKEDSGDDDGSEETETTADFPKEETQGSHEAQVWHIDTLQATGGEYNEDQDLSFEVESLHVRVDDIATPTSRTNDHGGTAASTYTTARKLPDRPVIRRSLDTTQTLPALERWATEKGLVLGPLVPAEDRLEVLQTFWTYRDVESTGLETLGPPTDLITHRTRVKPGTPIYKARAKVMAREKEWWYRKFAMDGLQSGMYERTVYANGQLSQWGADPVLVKKEGKDMPRLTFNYHYVWEEPPGNQMQLSREAHAFLSLPSHHCFSSLDLKNGYWAVEIHPDDRHFLAFSVPGVGQLQPTWMAQGARSSSFTFNELGNIAFGALPGEPSFLHDERGREHPQHMTFYIDDIFPAHTTWKDHWHFIRQHLLPRLLWARLRLSFSKVKIGLGEVVALGELHMAGGRVAPKPERVRVLLDWPECQNPSDIRSFLGTSVSTRPWIKNYTELARPLQRLVQLKVDWRWEEAEQLSFITIKNLAATTALMFGFDPAHGVEMFVDASGSGGGAFIRQLQNGRMVPIAYDAFAFTPTEQNYDTYKRELKAMVTFAEKHSHMLMGPTKSIIWTDHKPLTTFLTSDNHGDIFYRFLERLRPLNIEIRHIEGKRNTAADGLSRTIFPPDCAPTPQVTALLEEARKHDVEGQREWFWKSGKGGYQEALKKAAETLQTNKSTTAAGTHDKEQDTGEAPLTTTENVNSVRVVVWCAKCEVRMRDQECPECGLLVGSRAHELEVDDKQPLGHGRRSTSTTTRPVIDGKEAEALAVRADRKRRKIASETTNTDDSEDEEHNTFTRDSAKRELEEGGDSESEGATGSKAHGSEGSDYEPDDHGEHHSESSGLSEHDESSELGGALRSEAQGKATGSTADDDSAAASEPVAQVSGSASKLPLVPEHLHCDGPECSTKFPYGIGKFTASLGLCKSCINRYKSNFGQHPPRRYRLPTKSKPRLGKEVTNLLPLAPSGKPKCDTLECHTPRPYPKGTFRPSAGLCSRCYNNYRLHHGNAPPQKYRLPYGHKVAMTSGLDLLNREEASSDEEAHAVAPTWVNPPTKPRTKDVITQQMPLRVERLEKTHRELMTALQKPGGPDEESMRELMDTYINTMRGGLDVRSKVYSGHRVRRDRRKRRIEEELEFGGLIDRDMEDQDDAMIPDAEDFWPYPLPTEQPRPRTEASEEMESRGPATELSPQNTEKVAPEPQRAFDETMLDPRLRTQPPALEIDPHMSLELAQGPTMLGLHELPRPSPYTGEVPSMVDDSKTLASAAPPSEFSAFNVETFSVEAAMTEDDWRALEDEWYADLIAYHRKGVKPKGWTKGRLRNFEKYAKPYKFSTTQNQLQRRVEDKWLPCVPPKDVPKVLQATHDKNGHFNEEIVQKKLQLRVFWPTMLKDIRDYTRSCVNCTIWADRKRSEGLITLDCVHPWEMLQADLMGPFPKSNRGNVFQLVITCCFSGFTIVRHLPDKAGPRVQEAFEDIFDTFTDPVVMYSDNGQEFVNLVFQAAAKARGIHLQPAPADSHRATGAVEGINRILRRCLEKVSPYYKNQRGEIFVDFGDWDIASKQCARAANERHMMKLHTSPSEVIMGYLPDQLRDMELAYPTDHRREVQALAVQYLPKDLPTDDLPGAYMRLNESRMEARQQLQEDRRKDKESRTRKYNAGVQREGVRVGDSVYVYATGNVSNYKSSWKGPYIVAEEVGEHGKSFLLRQEDQQTKILLLEEYLGSMGRYVSVAVDVCGLGYGVYIFFATMLILASIYAFFFIHETKGLRMDQMDGVFGLKRPEYAYDEGVP</sequence>
<dbReference type="InterPro" id="IPR001584">
    <property type="entry name" value="Integrase_cat-core"/>
</dbReference>
<dbReference type="Gene3D" id="2.40.70.10">
    <property type="entry name" value="Acid Proteases"/>
    <property type="match status" value="1"/>
</dbReference>
<dbReference type="SUPFAM" id="SSF53098">
    <property type="entry name" value="Ribonuclease H-like"/>
    <property type="match status" value="1"/>
</dbReference>
<dbReference type="Gene3D" id="3.30.420.10">
    <property type="entry name" value="Ribonuclease H-like superfamily/Ribonuclease H"/>
    <property type="match status" value="1"/>
</dbReference>
<comment type="caution">
    <text evidence="14">The sequence shown here is derived from an EMBL/GenBank/DDBJ whole genome shotgun (WGS) entry which is preliminary data.</text>
</comment>
<feature type="domain" description="CCHC-type" evidence="12">
    <location>
        <begin position="410"/>
        <end position="425"/>
    </location>
</feature>
<feature type="region of interest" description="Disordered" evidence="10">
    <location>
        <begin position="846"/>
        <end position="918"/>
    </location>
</feature>
<evidence type="ECO:0000259" key="12">
    <source>
        <dbReference type="PROSITE" id="PS50158"/>
    </source>
</evidence>
<evidence type="ECO:0000256" key="1">
    <source>
        <dbReference type="ARBA" id="ARBA00012493"/>
    </source>
</evidence>
<dbReference type="InterPro" id="IPR041588">
    <property type="entry name" value="Integrase_H2C2"/>
</dbReference>
<dbReference type="SUPFAM" id="SSF56672">
    <property type="entry name" value="DNA/RNA polymerases"/>
    <property type="match status" value="1"/>
</dbReference>
<dbReference type="Gene3D" id="3.30.70.270">
    <property type="match status" value="2"/>
</dbReference>
<keyword evidence="11" id="KW-0472">Membrane</keyword>
<keyword evidence="15" id="KW-1185">Reference proteome</keyword>
<reference evidence="15" key="1">
    <citation type="submission" date="2017-03" db="EMBL/GenBank/DDBJ databases">
        <title>Genomes of endolithic fungi from Antarctica.</title>
        <authorList>
            <person name="Coleine C."/>
            <person name="Masonjones S."/>
            <person name="Stajich J.E."/>
        </authorList>
    </citation>
    <scope>NUCLEOTIDE SEQUENCE [LARGE SCALE GENOMIC DNA]</scope>
    <source>
        <strain evidence="15">CCFEE 5527</strain>
    </source>
</reference>
<evidence type="ECO:0000256" key="4">
    <source>
        <dbReference type="ARBA" id="ARBA00022722"/>
    </source>
</evidence>
<evidence type="ECO:0000259" key="13">
    <source>
        <dbReference type="PROSITE" id="PS50994"/>
    </source>
</evidence>
<keyword evidence="4" id="KW-0540">Nuclease</keyword>
<dbReference type="CDD" id="cd00303">
    <property type="entry name" value="retropepsin_like"/>
    <property type="match status" value="1"/>
</dbReference>
<keyword evidence="6" id="KW-0378">Hydrolase</keyword>
<name>A0A1V8TK25_9PEZI</name>
<evidence type="ECO:0000313" key="14">
    <source>
        <dbReference type="EMBL" id="OQO11727.1"/>
    </source>
</evidence>
<dbReference type="InterPro" id="IPR036397">
    <property type="entry name" value="RNaseH_sf"/>
</dbReference>
<feature type="compositionally biased region" description="Basic and acidic residues" evidence="10">
    <location>
        <begin position="1705"/>
        <end position="1723"/>
    </location>
</feature>
<keyword evidence="5" id="KW-0255">Endonuclease</keyword>
<proteinExistence type="predicted"/>
<feature type="compositionally biased region" description="Polar residues" evidence="10">
    <location>
        <begin position="517"/>
        <end position="529"/>
    </location>
</feature>
<feature type="region of interest" description="Disordered" evidence="10">
    <location>
        <begin position="479"/>
        <end position="546"/>
    </location>
</feature>
<feature type="compositionally biased region" description="Basic and acidic residues" evidence="10">
    <location>
        <begin position="537"/>
        <end position="546"/>
    </location>
</feature>
<dbReference type="InterPro" id="IPR050951">
    <property type="entry name" value="Retrovirus_Pol_polyprotein"/>
</dbReference>
<dbReference type="GO" id="GO:0016787">
    <property type="term" value="F:hydrolase activity"/>
    <property type="evidence" value="ECO:0007669"/>
    <property type="project" value="UniProtKB-KW"/>
</dbReference>
<feature type="transmembrane region" description="Helical" evidence="11">
    <location>
        <begin position="2608"/>
        <end position="2629"/>
    </location>
</feature>
<feature type="region of interest" description="Disordered" evidence="10">
    <location>
        <begin position="2504"/>
        <end position="2527"/>
    </location>
</feature>
<dbReference type="PROSITE" id="PS50158">
    <property type="entry name" value="ZF_CCHC"/>
    <property type="match status" value="1"/>
</dbReference>
<evidence type="ECO:0000256" key="5">
    <source>
        <dbReference type="ARBA" id="ARBA00022759"/>
    </source>
</evidence>
<keyword evidence="9" id="KW-0863">Zinc-finger</keyword>
<dbReference type="InterPro" id="IPR043502">
    <property type="entry name" value="DNA/RNA_pol_sf"/>
</dbReference>
<dbReference type="Gene3D" id="3.10.10.10">
    <property type="entry name" value="HIV Type 1 Reverse Transcriptase, subunit A, domain 1"/>
    <property type="match status" value="1"/>
</dbReference>
<dbReference type="InterPro" id="IPR036259">
    <property type="entry name" value="MFS_trans_sf"/>
</dbReference>
<keyword evidence="9" id="KW-0479">Metal-binding</keyword>
<keyword evidence="2" id="KW-0808">Transferase</keyword>
<dbReference type="CDD" id="cd09274">
    <property type="entry name" value="RNase_HI_RT_Ty3"/>
    <property type="match status" value="1"/>
</dbReference>
<evidence type="ECO:0000256" key="8">
    <source>
        <dbReference type="ARBA" id="ARBA00022918"/>
    </source>
</evidence>
<dbReference type="GO" id="GO:0003964">
    <property type="term" value="F:RNA-directed DNA polymerase activity"/>
    <property type="evidence" value="ECO:0007669"/>
    <property type="project" value="UniProtKB-KW"/>
</dbReference>
<accession>A0A1V8TK25</accession>